<accession>G8YJG6</accession>
<keyword evidence="8" id="KW-0010">Activator</keyword>
<evidence type="ECO:0000256" key="8">
    <source>
        <dbReference type="RuleBase" id="RU364141"/>
    </source>
</evidence>
<feature type="region of interest" description="Disordered" evidence="9">
    <location>
        <begin position="254"/>
        <end position="314"/>
    </location>
</feature>
<organism evidence="10 12">
    <name type="scientific">Pichia sorbitophila (strain ATCC MYA-4447 / BCRC 22081 / CBS 7064 / NBRC 10061 / NRRL Y-12695)</name>
    <name type="common">Hybrid yeast</name>
    <dbReference type="NCBI Taxonomy" id="559304"/>
    <lineage>
        <taxon>Eukaryota</taxon>
        <taxon>Fungi</taxon>
        <taxon>Dikarya</taxon>
        <taxon>Ascomycota</taxon>
        <taxon>Saccharomycotina</taxon>
        <taxon>Pichiomycetes</taxon>
        <taxon>Debaryomycetaceae</taxon>
        <taxon>Millerozyma</taxon>
    </lineage>
</organism>
<dbReference type="Pfam" id="PF10018">
    <property type="entry name" value="Med4"/>
    <property type="match status" value="1"/>
</dbReference>
<feature type="compositionally biased region" description="Acidic residues" evidence="9">
    <location>
        <begin position="303"/>
        <end position="314"/>
    </location>
</feature>
<comment type="similarity">
    <text evidence="2 8">Belongs to the Mediator complex subunit 4 family.</text>
</comment>
<dbReference type="GO" id="GO:0006357">
    <property type="term" value="P:regulation of transcription by RNA polymerase II"/>
    <property type="evidence" value="ECO:0007669"/>
    <property type="project" value="InterPro"/>
</dbReference>
<comment type="subunit">
    <text evidence="8">Component of the Mediator complex.</text>
</comment>
<name>G8YJG6_PICSO</name>
<evidence type="ECO:0000256" key="2">
    <source>
        <dbReference type="ARBA" id="ARBA00009626"/>
    </source>
</evidence>
<dbReference type="InterPro" id="IPR019258">
    <property type="entry name" value="Mediator_Med4"/>
</dbReference>
<dbReference type="Proteomes" id="UP000005222">
    <property type="component" value="Chromosome G"/>
</dbReference>
<dbReference type="OrthoDB" id="1929813at2759"/>
<dbReference type="PANTHER" id="PTHR13208">
    <property type="entry name" value="MEDIATOR OF RNA POLYMERASE II TRANSCRIPTION SUBUNIT 4"/>
    <property type="match status" value="1"/>
</dbReference>
<gene>
    <name evidence="10" type="primary">Piso0_003578</name>
    <name evidence="8" type="synonym">MED4</name>
    <name evidence="10" type="ORF">GNLVRS01_PISO0G15406g</name>
    <name evidence="11" type="ORF">GNLVRS01_PISO0H15407g</name>
</gene>
<dbReference type="PANTHER" id="PTHR13208:SF2">
    <property type="entry name" value="MEDIATOR OF RNA POLYMERASE II TRANSCRIPTION SUBUNIT 4"/>
    <property type="match status" value="1"/>
</dbReference>
<dbReference type="GO" id="GO:0070847">
    <property type="term" value="C:core mediator complex"/>
    <property type="evidence" value="ECO:0007669"/>
    <property type="project" value="TreeGrafter"/>
</dbReference>
<keyword evidence="12" id="KW-1185">Reference proteome</keyword>
<evidence type="ECO:0000256" key="7">
    <source>
        <dbReference type="ARBA" id="ARBA00031257"/>
    </source>
</evidence>
<dbReference type="EMBL" id="FO082053">
    <property type="protein sequence ID" value="CCE80461.1"/>
    <property type="molecule type" value="Genomic_DNA"/>
</dbReference>
<comment type="subcellular location">
    <subcellularLocation>
        <location evidence="1 8">Nucleus</location>
    </subcellularLocation>
</comment>
<evidence type="ECO:0000256" key="9">
    <source>
        <dbReference type="SAM" id="MobiDB-lite"/>
    </source>
</evidence>
<reference evidence="12" key="2">
    <citation type="journal article" date="2012" name="G3 (Bethesda)">
        <title>Pichia sorbitophila, an interspecies yeast hybrid reveals early steps of genome resolution following polyploidization.</title>
        <authorList>
            <person name="Leh Louis V."/>
            <person name="Despons L."/>
            <person name="Friedrich A."/>
            <person name="Martin T."/>
            <person name="Durrens P."/>
            <person name="Casaregola S."/>
            <person name="Neuveglise C."/>
            <person name="Fairhead C."/>
            <person name="Marck C."/>
            <person name="Cruz J.A."/>
            <person name="Straub M.L."/>
            <person name="Kugler V."/>
            <person name="Sacerdot C."/>
            <person name="Uzunov Z."/>
            <person name="Thierry A."/>
            <person name="Weiss S."/>
            <person name="Bleykasten C."/>
            <person name="De Montigny J."/>
            <person name="Jacques N."/>
            <person name="Jung P."/>
            <person name="Lemaire M."/>
            <person name="Mallet S."/>
            <person name="Morel G."/>
            <person name="Richard G.F."/>
            <person name="Sarkar A."/>
            <person name="Savel G."/>
            <person name="Schacherer J."/>
            <person name="Seret M.L."/>
            <person name="Talla E."/>
            <person name="Samson G."/>
            <person name="Jubin C."/>
            <person name="Poulain J."/>
            <person name="Vacherie B."/>
            <person name="Barbe V."/>
            <person name="Pelletier E."/>
            <person name="Sherman D.J."/>
            <person name="Westhof E."/>
            <person name="Weissenbach J."/>
            <person name="Baret P.V."/>
            <person name="Wincker P."/>
            <person name="Gaillardin C."/>
            <person name="Dujon B."/>
            <person name="Souciet J.L."/>
        </authorList>
    </citation>
    <scope>NUCLEOTIDE SEQUENCE [LARGE SCALE GENOMIC DNA]</scope>
    <source>
        <strain evidence="12">ATCC MYA-4447 / BCRC 22081 / CBS 7064 / NBRC 10061 / NRRL Y-12695</strain>
    </source>
</reference>
<evidence type="ECO:0000256" key="6">
    <source>
        <dbReference type="ARBA" id="ARBA00023242"/>
    </source>
</evidence>
<dbReference type="AlphaFoldDB" id="G8YJG6"/>
<dbReference type="GO" id="GO:0003712">
    <property type="term" value="F:transcription coregulator activity"/>
    <property type="evidence" value="ECO:0007669"/>
    <property type="project" value="InterPro"/>
</dbReference>
<reference evidence="10" key="1">
    <citation type="submission" date="2011-10" db="EMBL/GenBank/DDBJ databases">
        <authorList>
            <person name="Genoscope - CEA"/>
        </authorList>
    </citation>
    <scope>NUCLEOTIDE SEQUENCE</scope>
</reference>
<evidence type="ECO:0000256" key="3">
    <source>
        <dbReference type="ARBA" id="ARBA00020629"/>
    </source>
</evidence>
<proteinExistence type="inferred from homology"/>
<evidence type="ECO:0000313" key="12">
    <source>
        <dbReference type="Proteomes" id="UP000005222"/>
    </source>
</evidence>
<dbReference type="GO" id="GO:0016592">
    <property type="term" value="C:mediator complex"/>
    <property type="evidence" value="ECO:0007669"/>
    <property type="project" value="InterPro"/>
</dbReference>
<dbReference type="STRING" id="559304.G8YJG6"/>
<keyword evidence="4 8" id="KW-0805">Transcription regulation</keyword>
<sequence length="314" mass="35200">MLSRKEEDKSLMSLPITRVNSSQQLSHNGLHGSHLKTTNSYVSIPPSPSNITSASQRQIPVGNKIGRRGIRTDKSSTSTIGVLTKIDDFETALKELSFKVSTYSTEDLPSAVENLLHINDEILHEIDNLQEQQRLGARIETLSDASQSLRAKTKEILKGLIESRNRLRKLPKLLRKNEQSTSEYTSDVDVEVEELLKYAQKLSKFTKAPNVSISLPFQVHPNNYVWPAEDALRRGMLALSSLKENEILKSELDEDEDLAELDSSEDIKKAPASPVLETNDVKQEPSITDEPVKEDQSNTLDMDLFDPDAEDFSE</sequence>
<dbReference type="EMBL" id="FO082052">
    <property type="protein sequence ID" value="CCE81226.1"/>
    <property type="molecule type" value="Genomic_DNA"/>
</dbReference>
<keyword evidence="5 8" id="KW-0804">Transcription</keyword>
<dbReference type="InParanoid" id="G8YJG6"/>
<dbReference type="HOGENOM" id="CLU_071875_0_0_1"/>
<protein>
    <recommendedName>
        <fullName evidence="3 8">Mediator of RNA polymerase II transcription subunit 4</fullName>
    </recommendedName>
    <alternativeName>
        <fullName evidence="7 8">Mediator complex subunit 4</fullName>
    </alternativeName>
</protein>
<evidence type="ECO:0000313" key="10">
    <source>
        <dbReference type="EMBL" id="CCE80461.1"/>
    </source>
</evidence>
<dbReference type="eggNOG" id="ENOG502RXM0">
    <property type="taxonomic scope" value="Eukaryota"/>
</dbReference>
<keyword evidence="6 8" id="KW-0539">Nucleus</keyword>
<evidence type="ECO:0000313" key="11">
    <source>
        <dbReference type="EMBL" id="CCE81226.1"/>
    </source>
</evidence>
<evidence type="ECO:0000256" key="4">
    <source>
        <dbReference type="ARBA" id="ARBA00023015"/>
    </source>
</evidence>
<dbReference type="FunCoup" id="G8YJG6">
    <property type="interactions" value="430"/>
</dbReference>
<evidence type="ECO:0000256" key="1">
    <source>
        <dbReference type="ARBA" id="ARBA00004123"/>
    </source>
</evidence>
<dbReference type="Proteomes" id="UP000005222">
    <property type="component" value="Chromosome H"/>
</dbReference>
<feature type="compositionally biased region" description="Acidic residues" evidence="9">
    <location>
        <begin position="254"/>
        <end position="264"/>
    </location>
</feature>
<evidence type="ECO:0000256" key="5">
    <source>
        <dbReference type="ARBA" id="ARBA00023163"/>
    </source>
</evidence>
<comment type="function">
    <text evidence="8">Component of the Mediator complex, a coactivator involved in the regulated transcription of nearly all RNA polymerase II-dependent genes. Mediator functions as a bridge to convey information from gene-specific regulatory proteins to the basal RNA polymerase II transcription machinery. Mediator is recruited to promoters by direct interactions with regulatory proteins and serves as a scaffold for the assembly of a functional preinitiation complex with RNA polymerase II and the general transcription factors.</text>
</comment>